<dbReference type="Proteomes" id="UP000229612">
    <property type="component" value="Unassembled WGS sequence"/>
</dbReference>
<proteinExistence type="predicted"/>
<evidence type="ECO:0000313" key="3">
    <source>
        <dbReference type="Proteomes" id="UP000229612"/>
    </source>
</evidence>
<feature type="chain" id="PRO_5013870417" description="SCP domain-containing protein" evidence="1">
    <location>
        <begin position="35"/>
        <end position="144"/>
    </location>
</feature>
<keyword evidence="1" id="KW-0732">Signal</keyword>
<evidence type="ECO:0008006" key="4">
    <source>
        <dbReference type="Google" id="ProtNLM"/>
    </source>
</evidence>
<protein>
    <recommendedName>
        <fullName evidence="4">SCP domain-containing protein</fullName>
    </recommendedName>
</protein>
<sequence>MLKGRNKQEAGAKMKVARIVLTLLSSLLALPATADGFKQARGVICRNLEATEMYRSKVMQRQNMTDALLAANTIKENGVGSCQYATFVGRLGDDLLPVMDNYNRAHVITEVTVIGIVIGIGVAYDFPPEDRRWYTVRILEGQAL</sequence>
<reference evidence="3" key="1">
    <citation type="submission" date="2017-09" db="EMBL/GenBank/DDBJ databases">
        <title>Depth-based differentiation of microbial function through sediment-hosted aquifers and enrichment of novel symbionts in the deep terrestrial subsurface.</title>
        <authorList>
            <person name="Probst A.J."/>
            <person name="Ladd B."/>
            <person name="Jarett J.K."/>
            <person name="Geller-Mcgrath D.E."/>
            <person name="Sieber C.M.K."/>
            <person name="Emerson J.B."/>
            <person name="Anantharaman K."/>
            <person name="Thomas B.C."/>
            <person name="Malmstrom R."/>
            <person name="Stieglmeier M."/>
            <person name="Klingl A."/>
            <person name="Woyke T."/>
            <person name="Ryan C.M."/>
            <person name="Banfield J.F."/>
        </authorList>
    </citation>
    <scope>NUCLEOTIDE SEQUENCE [LARGE SCALE GENOMIC DNA]</scope>
</reference>
<dbReference type="AlphaFoldDB" id="A0A2H0UH93"/>
<dbReference type="EMBL" id="PFBG01000028">
    <property type="protein sequence ID" value="PIR85761.1"/>
    <property type="molecule type" value="Genomic_DNA"/>
</dbReference>
<evidence type="ECO:0000313" key="2">
    <source>
        <dbReference type="EMBL" id="PIR85761.1"/>
    </source>
</evidence>
<comment type="caution">
    <text evidence="2">The sequence shown here is derived from an EMBL/GenBank/DDBJ whole genome shotgun (WGS) entry which is preliminary data.</text>
</comment>
<gene>
    <name evidence="2" type="ORF">COU14_02570</name>
</gene>
<feature type="signal peptide" evidence="1">
    <location>
        <begin position="1"/>
        <end position="34"/>
    </location>
</feature>
<evidence type="ECO:0000256" key="1">
    <source>
        <dbReference type="SAM" id="SignalP"/>
    </source>
</evidence>
<organism evidence="2 3">
    <name type="scientific">Candidatus Kaiserbacteria bacterium CG10_big_fil_rev_8_21_14_0_10_44_10</name>
    <dbReference type="NCBI Taxonomy" id="1974606"/>
    <lineage>
        <taxon>Bacteria</taxon>
        <taxon>Candidatus Kaiseribacteriota</taxon>
    </lineage>
</organism>
<name>A0A2H0UH93_9BACT</name>
<accession>A0A2H0UH93</accession>